<evidence type="ECO:0000256" key="4">
    <source>
        <dbReference type="ARBA" id="ARBA00022729"/>
    </source>
</evidence>
<dbReference type="PANTHER" id="PTHR34296:SF2">
    <property type="entry name" value="ABC TRANSPORTER GUANOSINE-BINDING PROTEIN NUPN"/>
    <property type="match status" value="1"/>
</dbReference>
<keyword evidence="5" id="KW-0472">Membrane</keyword>
<dbReference type="OrthoDB" id="9769871at2"/>
<feature type="domain" description="ABC transporter substrate-binding protein PnrA-like" evidence="8">
    <location>
        <begin position="43"/>
        <end position="340"/>
    </location>
</feature>
<evidence type="ECO:0000256" key="5">
    <source>
        <dbReference type="ARBA" id="ARBA00023136"/>
    </source>
</evidence>
<evidence type="ECO:0000256" key="2">
    <source>
        <dbReference type="ARBA" id="ARBA00008610"/>
    </source>
</evidence>
<dbReference type="Proteomes" id="UP000183975">
    <property type="component" value="Unassembled WGS sequence"/>
</dbReference>
<sequence length="374" mass="39986">MKKLLSLLLTSALTVAMLAGCGGGGDTTTTETADTGDGKVYNVCNLVNGNLGDKSFFDSAEAGLKELQDAGRITYTTIEMGGTTEDEAKWQGYLDEVSASGEYDLIVVGTFQMPEYLKNVSEKYPDQKYLIYDDTTYELPNVVNLSYAQNDLGYMVGAYAAAMTTATDVEKINEDAVIGFVGGVDSPVINDFLYGYILGAQSINPDIKVDTRYIGNYIDPAKGKELAESMINDNNCDIIWGVAGNAGNGAAEACLETGKAYFIGVDSDQESTFSAEMAAITLTSGLKNIGDSLVWFFDEWDAGNEYWGQHILIGINEGGVGLVTDKNYDKISPDSVKETVDATVAAVTNGEVEVPTAIGDTTNAVVELRESVRP</sequence>
<comment type="subcellular location">
    <subcellularLocation>
        <location evidence="1">Cell membrane</location>
        <topology evidence="1">Lipid-anchor</topology>
    </subcellularLocation>
</comment>
<evidence type="ECO:0000256" key="3">
    <source>
        <dbReference type="ARBA" id="ARBA00022475"/>
    </source>
</evidence>
<evidence type="ECO:0000256" key="1">
    <source>
        <dbReference type="ARBA" id="ARBA00004193"/>
    </source>
</evidence>
<feature type="signal peptide" evidence="7">
    <location>
        <begin position="1"/>
        <end position="19"/>
    </location>
</feature>
<dbReference type="InterPro" id="IPR050957">
    <property type="entry name" value="BMP_lipoprotein"/>
</dbReference>
<keyword evidence="6" id="KW-0449">Lipoprotein</keyword>
<proteinExistence type="inferred from homology"/>
<dbReference type="PANTHER" id="PTHR34296">
    <property type="entry name" value="TRANSCRIPTIONAL ACTIVATOR PROTEIN MED"/>
    <property type="match status" value="1"/>
</dbReference>
<gene>
    <name evidence="9" type="ORF">SAMN02745138_02036</name>
</gene>
<dbReference type="AlphaFoldDB" id="A0A1M6TWE8"/>
<evidence type="ECO:0000256" key="7">
    <source>
        <dbReference type="SAM" id="SignalP"/>
    </source>
</evidence>
<organism evidence="9 10">
    <name type="scientific">Anaerotignum lactatifermentans DSM 14214</name>
    <dbReference type="NCBI Taxonomy" id="1121323"/>
    <lineage>
        <taxon>Bacteria</taxon>
        <taxon>Bacillati</taxon>
        <taxon>Bacillota</taxon>
        <taxon>Clostridia</taxon>
        <taxon>Lachnospirales</taxon>
        <taxon>Anaerotignaceae</taxon>
        <taxon>Anaerotignum</taxon>
    </lineage>
</organism>
<evidence type="ECO:0000313" key="10">
    <source>
        <dbReference type="Proteomes" id="UP000183975"/>
    </source>
</evidence>
<dbReference type="Gene3D" id="3.40.50.2300">
    <property type="match status" value="2"/>
</dbReference>
<evidence type="ECO:0000313" key="9">
    <source>
        <dbReference type="EMBL" id="SHK61365.1"/>
    </source>
</evidence>
<dbReference type="GO" id="GO:0005886">
    <property type="term" value="C:plasma membrane"/>
    <property type="evidence" value="ECO:0007669"/>
    <property type="project" value="UniProtKB-SubCell"/>
</dbReference>
<keyword evidence="3" id="KW-1003">Cell membrane</keyword>
<dbReference type="EMBL" id="FRAH01000035">
    <property type="protein sequence ID" value="SHK61365.1"/>
    <property type="molecule type" value="Genomic_DNA"/>
</dbReference>
<keyword evidence="4 7" id="KW-0732">Signal</keyword>
<dbReference type="SUPFAM" id="SSF53822">
    <property type="entry name" value="Periplasmic binding protein-like I"/>
    <property type="match status" value="1"/>
</dbReference>
<keyword evidence="10" id="KW-1185">Reference proteome</keyword>
<protein>
    <submittedName>
        <fullName evidence="9">Nucleoside-binding protein</fullName>
    </submittedName>
</protein>
<feature type="chain" id="PRO_5039410247" evidence="7">
    <location>
        <begin position="20"/>
        <end position="374"/>
    </location>
</feature>
<dbReference type="RefSeq" id="WP_072851440.1">
    <property type="nucleotide sequence ID" value="NZ_FRAH01000035.1"/>
</dbReference>
<dbReference type="PROSITE" id="PS51257">
    <property type="entry name" value="PROKAR_LIPOPROTEIN"/>
    <property type="match status" value="1"/>
</dbReference>
<evidence type="ECO:0000259" key="8">
    <source>
        <dbReference type="Pfam" id="PF02608"/>
    </source>
</evidence>
<accession>A0A1M6TWE8</accession>
<dbReference type="Pfam" id="PF02608">
    <property type="entry name" value="Bmp"/>
    <property type="match status" value="1"/>
</dbReference>
<comment type="similarity">
    <text evidence="2">Belongs to the BMP lipoprotein family.</text>
</comment>
<evidence type="ECO:0000256" key="6">
    <source>
        <dbReference type="ARBA" id="ARBA00023288"/>
    </source>
</evidence>
<reference evidence="9 10" key="1">
    <citation type="submission" date="2016-11" db="EMBL/GenBank/DDBJ databases">
        <authorList>
            <person name="Jaros S."/>
            <person name="Januszkiewicz K."/>
            <person name="Wedrychowicz H."/>
        </authorList>
    </citation>
    <scope>NUCLEOTIDE SEQUENCE [LARGE SCALE GENOMIC DNA]</scope>
    <source>
        <strain evidence="9 10">DSM 14214</strain>
    </source>
</reference>
<dbReference type="InterPro" id="IPR003760">
    <property type="entry name" value="PnrA-like"/>
</dbReference>
<name>A0A1M6TWE8_9FIRM</name>
<dbReference type="InterPro" id="IPR028082">
    <property type="entry name" value="Peripla_BP_I"/>
</dbReference>